<dbReference type="FunFam" id="3.20.20.60:FF:000025">
    <property type="entry name" value="Pyruvate kinase"/>
    <property type="match status" value="1"/>
</dbReference>
<dbReference type="NCBIfam" id="NF004978">
    <property type="entry name" value="PRK06354.1"/>
    <property type="match status" value="1"/>
</dbReference>
<comment type="cofactor">
    <cofactor evidence="1">
        <name>Mg(2+)</name>
        <dbReference type="ChEBI" id="CHEBI:18420"/>
    </cofactor>
</comment>
<evidence type="ECO:0000259" key="19">
    <source>
        <dbReference type="Pfam" id="PF02887"/>
    </source>
</evidence>
<feature type="domain" description="Pyruvate kinase barrel" evidence="18">
    <location>
        <begin position="6"/>
        <end position="326"/>
    </location>
</feature>
<evidence type="ECO:0000256" key="4">
    <source>
        <dbReference type="ARBA" id="ARBA00008663"/>
    </source>
</evidence>
<name>A0A0C1TY19_9BACT</name>
<keyword evidence="15 20" id="KW-0670">Pyruvate</keyword>
<keyword evidence="11" id="KW-0067">ATP-binding</keyword>
<keyword evidence="8" id="KW-0479">Metal-binding</keyword>
<dbReference type="FunFam" id="3.40.1380.20:FF:000009">
    <property type="entry name" value="Pyruvate kinase"/>
    <property type="match status" value="1"/>
</dbReference>
<dbReference type="InterPro" id="IPR001697">
    <property type="entry name" value="Pyr_Knase"/>
</dbReference>
<keyword evidence="21" id="KW-1185">Reference proteome</keyword>
<dbReference type="GO" id="GO:0000287">
    <property type="term" value="F:magnesium ion binding"/>
    <property type="evidence" value="ECO:0007669"/>
    <property type="project" value="UniProtKB-UniRule"/>
</dbReference>
<dbReference type="EC" id="2.7.1.40" evidence="5 16"/>
<dbReference type="SUPFAM" id="SSF51621">
    <property type="entry name" value="Phosphoenolpyruvate/pyruvate domain"/>
    <property type="match status" value="1"/>
</dbReference>
<comment type="catalytic activity">
    <reaction evidence="17">
        <text>pyruvate + ATP = phosphoenolpyruvate + ADP + H(+)</text>
        <dbReference type="Rhea" id="RHEA:18157"/>
        <dbReference type="ChEBI" id="CHEBI:15361"/>
        <dbReference type="ChEBI" id="CHEBI:15378"/>
        <dbReference type="ChEBI" id="CHEBI:30616"/>
        <dbReference type="ChEBI" id="CHEBI:58702"/>
        <dbReference type="ChEBI" id="CHEBI:456216"/>
        <dbReference type="EC" id="2.7.1.40"/>
    </reaction>
</comment>
<evidence type="ECO:0000256" key="17">
    <source>
        <dbReference type="RuleBase" id="RU000504"/>
    </source>
</evidence>
<keyword evidence="13" id="KW-0630">Potassium</keyword>
<dbReference type="RefSeq" id="WP_039648458.1">
    <property type="nucleotide sequence ID" value="NZ_JXBL01000001.1"/>
</dbReference>
<dbReference type="NCBIfam" id="TIGR01064">
    <property type="entry name" value="pyruv_kin"/>
    <property type="match status" value="1"/>
</dbReference>
<dbReference type="GO" id="GO:0016301">
    <property type="term" value="F:kinase activity"/>
    <property type="evidence" value="ECO:0007669"/>
    <property type="project" value="UniProtKB-KW"/>
</dbReference>
<dbReference type="GO" id="GO:0005524">
    <property type="term" value="F:ATP binding"/>
    <property type="evidence" value="ECO:0007669"/>
    <property type="project" value="UniProtKB-KW"/>
</dbReference>
<evidence type="ECO:0000256" key="16">
    <source>
        <dbReference type="NCBIfam" id="TIGR01064"/>
    </source>
</evidence>
<dbReference type="PANTHER" id="PTHR11817">
    <property type="entry name" value="PYRUVATE KINASE"/>
    <property type="match status" value="1"/>
</dbReference>
<keyword evidence="12 17" id="KW-0460">Magnesium</keyword>
<keyword evidence="7 17" id="KW-0808">Transferase</keyword>
<evidence type="ECO:0000256" key="14">
    <source>
        <dbReference type="ARBA" id="ARBA00023152"/>
    </source>
</evidence>
<evidence type="ECO:0000256" key="12">
    <source>
        <dbReference type="ARBA" id="ARBA00022842"/>
    </source>
</evidence>
<gene>
    <name evidence="20" type="ORF">SE37_15080</name>
</gene>
<dbReference type="Gene3D" id="3.40.1380.20">
    <property type="entry name" value="Pyruvate kinase, C-terminal domain"/>
    <property type="match status" value="1"/>
</dbReference>
<evidence type="ECO:0000256" key="1">
    <source>
        <dbReference type="ARBA" id="ARBA00001946"/>
    </source>
</evidence>
<dbReference type="NCBIfam" id="NF004491">
    <property type="entry name" value="PRK05826.1"/>
    <property type="match status" value="1"/>
</dbReference>
<dbReference type="InterPro" id="IPR040442">
    <property type="entry name" value="Pyrv_kinase-like_dom_sf"/>
</dbReference>
<feature type="domain" description="Pyruvate kinase C-terminal" evidence="19">
    <location>
        <begin position="357"/>
        <end position="469"/>
    </location>
</feature>
<dbReference type="SUPFAM" id="SSF52935">
    <property type="entry name" value="PK C-terminal domain-like"/>
    <property type="match status" value="1"/>
</dbReference>
<protein>
    <recommendedName>
        <fullName evidence="6 16">Pyruvate kinase</fullName>
        <ecNumber evidence="5 16">2.7.1.40</ecNumber>
    </recommendedName>
</protein>
<evidence type="ECO:0000256" key="5">
    <source>
        <dbReference type="ARBA" id="ARBA00012142"/>
    </source>
</evidence>
<dbReference type="InterPro" id="IPR015795">
    <property type="entry name" value="Pyrv_Knase_C"/>
</dbReference>
<evidence type="ECO:0000256" key="15">
    <source>
        <dbReference type="ARBA" id="ARBA00023317"/>
    </source>
</evidence>
<comment type="similarity">
    <text evidence="4 17">Belongs to the pyruvate kinase family.</text>
</comment>
<evidence type="ECO:0000313" key="20">
    <source>
        <dbReference type="EMBL" id="KIE44253.1"/>
    </source>
</evidence>
<keyword evidence="14 17" id="KW-0324">Glycolysis</keyword>
<comment type="caution">
    <text evidence="20">The sequence shown here is derived from an EMBL/GenBank/DDBJ whole genome shotgun (WGS) entry which is preliminary data.</text>
</comment>
<dbReference type="UniPathway" id="UPA00109">
    <property type="reaction ID" value="UER00188"/>
</dbReference>
<dbReference type="Pfam" id="PF00224">
    <property type="entry name" value="PK"/>
    <property type="match status" value="1"/>
</dbReference>
<dbReference type="SUPFAM" id="SSF50800">
    <property type="entry name" value="PK beta-barrel domain-like"/>
    <property type="match status" value="1"/>
</dbReference>
<dbReference type="AlphaFoldDB" id="A0A0C1TY19"/>
<evidence type="ECO:0000256" key="3">
    <source>
        <dbReference type="ARBA" id="ARBA00004997"/>
    </source>
</evidence>
<evidence type="ECO:0000256" key="2">
    <source>
        <dbReference type="ARBA" id="ARBA00001958"/>
    </source>
</evidence>
<evidence type="ECO:0000256" key="7">
    <source>
        <dbReference type="ARBA" id="ARBA00022679"/>
    </source>
</evidence>
<keyword evidence="9" id="KW-0547">Nucleotide-binding</keyword>
<dbReference type="PROSITE" id="PS00110">
    <property type="entry name" value="PYRUVATE_KINASE"/>
    <property type="match status" value="1"/>
</dbReference>
<evidence type="ECO:0000256" key="11">
    <source>
        <dbReference type="ARBA" id="ARBA00022840"/>
    </source>
</evidence>
<dbReference type="InterPro" id="IPR015793">
    <property type="entry name" value="Pyrv_Knase_brl"/>
</dbReference>
<dbReference type="Gene3D" id="3.20.20.60">
    <property type="entry name" value="Phosphoenolpyruvate-binding domains"/>
    <property type="match status" value="1"/>
</dbReference>
<accession>A0A0C1TY19</accession>
<dbReference type="FunFam" id="2.40.33.10:FF:000001">
    <property type="entry name" value="Pyruvate kinase"/>
    <property type="match status" value="1"/>
</dbReference>
<dbReference type="EMBL" id="JXBL01000001">
    <property type="protein sequence ID" value="KIE44253.1"/>
    <property type="molecule type" value="Genomic_DNA"/>
</dbReference>
<dbReference type="GO" id="GO:0030955">
    <property type="term" value="F:potassium ion binding"/>
    <property type="evidence" value="ECO:0007669"/>
    <property type="project" value="UniProtKB-UniRule"/>
</dbReference>
<dbReference type="Proteomes" id="UP000031433">
    <property type="component" value="Unassembled WGS sequence"/>
</dbReference>
<dbReference type="InterPro" id="IPR015806">
    <property type="entry name" value="Pyrv_Knase_insert_dom_sf"/>
</dbReference>
<evidence type="ECO:0000256" key="13">
    <source>
        <dbReference type="ARBA" id="ARBA00022958"/>
    </source>
</evidence>
<proteinExistence type="inferred from homology"/>
<organism evidence="20 21">
    <name type="scientific">Geobacter soli</name>
    <dbReference type="NCBI Taxonomy" id="1510391"/>
    <lineage>
        <taxon>Bacteria</taxon>
        <taxon>Pseudomonadati</taxon>
        <taxon>Thermodesulfobacteriota</taxon>
        <taxon>Desulfuromonadia</taxon>
        <taxon>Geobacterales</taxon>
        <taxon>Geobacteraceae</taxon>
        <taxon>Geobacter</taxon>
    </lineage>
</organism>
<evidence type="ECO:0000256" key="9">
    <source>
        <dbReference type="ARBA" id="ARBA00022741"/>
    </source>
</evidence>
<comment type="cofactor">
    <cofactor evidence="2">
        <name>K(+)</name>
        <dbReference type="ChEBI" id="CHEBI:29103"/>
    </cofactor>
</comment>
<dbReference type="InterPro" id="IPR036918">
    <property type="entry name" value="Pyrv_Knase_C_sf"/>
</dbReference>
<dbReference type="PRINTS" id="PR01050">
    <property type="entry name" value="PYRUVTKNASE"/>
</dbReference>
<dbReference type="Pfam" id="PF02887">
    <property type="entry name" value="PK_C"/>
    <property type="match status" value="1"/>
</dbReference>
<dbReference type="GO" id="GO:0004743">
    <property type="term" value="F:pyruvate kinase activity"/>
    <property type="evidence" value="ECO:0007669"/>
    <property type="project" value="UniProtKB-UniRule"/>
</dbReference>
<evidence type="ECO:0000313" key="21">
    <source>
        <dbReference type="Proteomes" id="UP000031433"/>
    </source>
</evidence>
<dbReference type="InterPro" id="IPR011037">
    <property type="entry name" value="Pyrv_Knase-like_insert_dom_sf"/>
</dbReference>
<dbReference type="InterPro" id="IPR018209">
    <property type="entry name" value="Pyrv_Knase_AS"/>
</dbReference>
<reference evidence="20 21" key="1">
    <citation type="submission" date="2015-01" db="EMBL/GenBank/DDBJ databases">
        <title>Genome sequence of the anaerobic bacterium Geobacter soli GSS01, a dissimilatory Fe(III) reducer from soil.</title>
        <authorList>
            <person name="Yang G."/>
            <person name="Zhou S."/>
        </authorList>
    </citation>
    <scope>NUCLEOTIDE SEQUENCE [LARGE SCALE GENOMIC DNA]</scope>
    <source>
        <strain evidence="20 21">GSS01</strain>
    </source>
</reference>
<dbReference type="Gene3D" id="2.40.33.10">
    <property type="entry name" value="PK beta-barrel domain-like"/>
    <property type="match status" value="1"/>
</dbReference>
<comment type="pathway">
    <text evidence="3 17">Carbohydrate degradation; glycolysis; pyruvate from D-glyceraldehyde 3-phosphate: step 5/5.</text>
</comment>
<dbReference type="InterPro" id="IPR015813">
    <property type="entry name" value="Pyrv/PenolPyrv_kinase-like_dom"/>
</dbReference>
<evidence type="ECO:0000256" key="8">
    <source>
        <dbReference type="ARBA" id="ARBA00022723"/>
    </source>
</evidence>
<evidence type="ECO:0000259" key="18">
    <source>
        <dbReference type="Pfam" id="PF00224"/>
    </source>
</evidence>
<sequence>MDTLSRKTKIIATLGPVSSSPGMIRQLMEAGVDVFRLNFSHGSNDQRREAIALIRHLSAERGKEIGILADLQGPKIRTGRMENGAIPLVRGESLDITTDEVLGRPGLISTIYRALPRDVKPGSRILLDDGLIELRVQSVSGTTVRCTVVQGGMLKDLKGINLPGVKVSAPSLSEKDLRDLDFCLETGVDYIALSFVRTAADVEGLKRILFERNVQVPVVAKIEKPEALRNFKSILKAADAVMVARGDLGVEISPEKVPLFQKKIIRACNEAGKPVITATQMLESMISHPRPTRAETSDVANAILDGTDAVMLSGETASGLFPLEAVRTMDKVALDVERFAQVEDGSGSRRHSVSIAEAVAEAACHAAVILKAKAVACMTQSGSTAARISRYRPPLPILAFTGSVDTMRRLSLYWGVKAYPIGTMAGTDEQIMAVESTLLSGGYRKGDVVVITMGVPVEARGSTNLMKVHKLGTGQFFEIF</sequence>
<evidence type="ECO:0000256" key="10">
    <source>
        <dbReference type="ARBA" id="ARBA00022777"/>
    </source>
</evidence>
<keyword evidence="10 17" id="KW-0418">Kinase</keyword>
<evidence type="ECO:0000256" key="6">
    <source>
        <dbReference type="ARBA" id="ARBA00018587"/>
    </source>
</evidence>